<dbReference type="PANTHER" id="PTHR21666:SF263">
    <property type="entry name" value="MUREIN HYDROLASE ACTIVATOR NLPD"/>
    <property type="match status" value="1"/>
</dbReference>
<evidence type="ECO:0000313" key="5">
    <source>
        <dbReference type="EMBL" id="TDH39192.1"/>
    </source>
</evidence>
<dbReference type="Gene3D" id="2.70.70.10">
    <property type="entry name" value="Glucose Permease (Domain IIA)"/>
    <property type="match status" value="1"/>
</dbReference>
<comment type="similarity">
    <text evidence="1">Belongs to the E.coli NlpD/Haemophilus LppB family.</text>
</comment>
<accession>A0A4R5PQ05</accession>
<dbReference type="OrthoDB" id="9795421at2"/>
<dbReference type="InterPro" id="IPR011055">
    <property type="entry name" value="Dup_hybrid_motif"/>
</dbReference>
<comment type="caution">
    <text evidence="5">The sequence shown here is derived from an EMBL/GenBank/DDBJ whole genome shotgun (WGS) entry which is preliminary data.</text>
</comment>
<dbReference type="CDD" id="cd12797">
    <property type="entry name" value="M23_peptidase"/>
    <property type="match status" value="1"/>
</dbReference>
<dbReference type="GO" id="GO:0004222">
    <property type="term" value="F:metalloendopeptidase activity"/>
    <property type="evidence" value="ECO:0007669"/>
    <property type="project" value="TreeGrafter"/>
</dbReference>
<dbReference type="InterPro" id="IPR036779">
    <property type="entry name" value="LysM_dom_sf"/>
</dbReference>
<dbReference type="PROSITE" id="PS51257">
    <property type="entry name" value="PROKAR_LIPOPROTEIN"/>
    <property type="match status" value="1"/>
</dbReference>
<evidence type="ECO:0000256" key="1">
    <source>
        <dbReference type="ARBA" id="ARBA00038420"/>
    </source>
</evidence>
<feature type="compositionally biased region" description="Polar residues" evidence="2">
    <location>
        <begin position="114"/>
        <end position="125"/>
    </location>
</feature>
<evidence type="ECO:0000313" key="6">
    <source>
        <dbReference type="Proteomes" id="UP000295131"/>
    </source>
</evidence>
<reference evidence="5 6" key="1">
    <citation type="journal article" date="2013" name="Int. J. Syst. Evol. Microbiol.">
        <title>Hoeflea suaedae sp. nov., an endophytic bacterium isolated from the root of the halophyte Suaeda maritima.</title>
        <authorList>
            <person name="Chung E.J."/>
            <person name="Park J.A."/>
            <person name="Pramanik P."/>
            <person name="Bibi F."/>
            <person name="Jeon C.O."/>
            <person name="Chung Y.R."/>
        </authorList>
    </citation>
    <scope>NUCLEOTIDE SEQUENCE [LARGE SCALE GENOMIC DNA]</scope>
    <source>
        <strain evidence="5 6">YC6898</strain>
    </source>
</reference>
<proteinExistence type="inferred from homology"/>
<dbReference type="SMART" id="SM00257">
    <property type="entry name" value="LysM"/>
    <property type="match status" value="2"/>
</dbReference>
<keyword evidence="3" id="KW-0732">Signal</keyword>
<dbReference type="Pfam" id="PF01476">
    <property type="entry name" value="LysM"/>
    <property type="match status" value="2"/>
</dbReference>
<dbReference type="PROSITE" id="PS51782">
    <property type="entry name" value="LYSM"/>
    <property type="match status" value="2"/>
</dbReference>
<dbReference type="Gene3D" id="3.10.350.10">
    <property type="entry name" value="LysM domain"/>
    <property type="match status" value="2"/>
</dbReference>
<dbReference type="Proteomes" id="UP000295131">
    <property type="component" value="Unassembled WGS sequence"/>
</dbReference>
<dbReference type="InterPro" id="IPR018392">
    <property type="entry name" value="LysM"/>
</dbReference>
<protein>
    <submittedName>
        <fullName evidence="5">LysM peptidoglycan-binding domain-containing protein</fullName>
    </submittedName>
</protein>
<dbReference type="AlphaFoldDB" id="A0A4R5PQ05"/>
<dbReference type="Pfam" id="PF01551">
    <property type="entry name" value="Peptidase_M23"/>
    <property type="match status" value="1"/>
</dbReference>
<dbReference type="RefSeq" id="WP_133284023.1">
    <property type="nucleotide sequence ID" value="NZ_SMSI01000001.1"/>
</dbReference>
<feature type="region of interest" description="Disordered" evidence="2">
    <location>
        <begin position="68"/>
        <end position="189"/>
    </location>
</feature>
<feature type="compositionally biased region" description="Low complexity" evidence="2">
    <location>
        <begin position="283"/>
        <end position="296"/>
    </location>
</feature>
<evidence type="ECO:0000259" key="4">
    <source>
        <dbReference type="PROSITE" id="PS51782"/>
    </source>
</evidence>
<dbReference type="CDD" id="cd00118">
    <property type="entry name" value="LysM"/>
    <property type="match status" value="2"/>
</dbReference>
<feature type="chain" id="PRO_5020969154" evidence="3">
    <location>
        <begin position="27"/>
        <end position="525"/>
    </location>
</feature>
<feature type="domain" description="LysM" evidence="4">
    <location>
        <begin position="183"/>
        <end position="227"/>
    </location>
</feature>
<feature type="signal peptide" evidence="3">
    <location>
        <begin position="1"/>
        <end position="26"/>
    </location>
</feature>
<feature type="compositionally biased region" description="Low complexity" evidence="2">
    <location>
        <begin position="96"/>
        <end position="113"/>
    </location>
</feature>
<name>A0A4R5PQ05_9HYPH</name>
<organism evidence="5 6">
    <name type="scientific">Pseudohoeflea suaedae</name>
    <dbReference type="NCBI Taxonomy" id="877384"/>
    <lineage>
        <taxon>Bacteria</taxon>
        <taxon>Pseudomonadati</taxon>
        <taxon>Pseudomonadota</taxon>
        <taxon>Alphaproteobacteria</taxon>
        <taxon>Hyphomicrobiales</taxon>
        <taxon>Rhizobiaceae</taxon>
        <taxon>Pseudohoeflea</taxon>
    </lineage>
</organism>
<dbReference type="EMBL" id="SMSI01000001">
    <property type="protein sequence ID" value="TDH39192.1"/>
    <property type="molecule type" value="Genomic_DNA"/>
</dbReference>
<feature type="region of interest" description="Disordered" evidence="2">
    <location>
        <begin position="234"/>
        <end position="304"/>
    </location>
</feature>
<feature type="compositionally biased region" description="Polar residues" evidence="2">
    <location>
        <begin position="149"/>
        <end position="172"/>
    </location>
</feature>
<feature type="domain" description="LysM" evidence="4">
    <location>
        <begin position="301"/>
        <end position="344"/>
    </location>
</feature>
<evidence type="ECO:0000256" key="3">
    <source>
        <dbReference type="SAM" id="SignalP"/>
    </source>
</evidence>
<sequence>MRRNVSKITKSTTLKLLGVVLLAGTAAGCSSDASRFMYSGVDGINTASVPGPSSNALQPVGSVPNAGYAQAGTAPSSVSQAYPGDARQSGYDQTYTGSVGSSARTASSSQIVSRQSLPTAEQSASRIPVGPATRPVTEPQPFPTRTARVESNASVSTGMPSDPITTGSTPARSGNGWSGNGGTSVTLNDGETLYNLSRRYGVPVKDIMAANNITDASRVNAGQRIVIPVYGYSDKAPVSAPDADPNVRDATASRGTPAPKPNTTPEQQVAVLPTSPSLKEKSSQAAPADTASAPQAGGQGGVYNVQSGDTLSRIASRHSVSVAALKAANGMSTEMIRVGQTLSIPSGGAPAAATDSVTTASVKPAADKPKEYAAPAKTETKSNIIETAKVDTNAVAPKATGIDKLRWPARGQVITGYAKSEDGKRNDGIDLSLPVGTPVKAAENGVVIYSGDGLKEYGNTVLVRHDDGLVTVYAHASELKVNRGDKVTRGQTIASSGMSGNAKTPRLHFEVRKNATPVNPSDFLE</sequence>
<dbReference type="PANTHER" id="PTHR21666">
    <property type="entry name" value="PEPTIDASE-RELATED"/>
    <property type="match status" value="1"/>
</dbReference>
<dbReference type="InterPro" id="IPR050570">
    <property type="entry name" value="Cell_wall_metabolism_enzyme"/>
</dbReference>
<gene>
    <name evidence="5" type="ORF">E2A64_09020</name>
</gene>
<keyword evidence="6" id="KW-1185">Reference proteome</keyword>
<dbReference type="SUPFAM" id="SSF54106">
    <property type="entry name" value="LysM domain"/>
    <property type="match status" value="2"/>
</dbReference>
<evidence type="ECO:0000256" key="2">
    <source>
        <dbReference type="SAM" id="MobiDB-lite"/>
    </source>
</evidence>
<dbReference type="SUPFAM" id="SSF51261">
    <property type="entry name" value="Duplicated hybrid motif"/>
    <property type="match status" value="1"/>
</dbReference>
<dbReference type="InterPro" id="IPR016047">
    <property type="entry name" value="M23ase_b-sheet_dom"/>
</dbReference>